<evidence type="ECO:0000256" key="2">
    <source>
        <dbReference type="ARBA" id="ARBA00022723"/>
    </source>
</evidence>
<feature type="compositionally biased region" description="Basic and acidic residues" evidence="9">
    <location>
        <begin position="967"/>
        <end position="981"/>
    </location>
</feature>
<sequence>MAGSDTSPRRAAARTPRALASIEPKETLSADPPPKKLKLQFVAGGPGGGGRYIDEDGNEMTRAEAVQRGLISSAPRSRPRREHSGRPNIVAKAPKHRILAATNGDTPSTSRSSMITRPRRERPERYAPPPTTPRPRYSNAAAAAAASQASDGYKPREERSWDEFHPELDLAASLMIFHADEVDGRTAKKDPRLQNLKLNSLEADGDVEMEDAEDEGSLPLTRGNTTPQKRKPGRPPRRPESMLSGLGSPPAPRILPLPTHNPKERLNLPKPSFRQYNHFLQYEEDQLQNKVNYVDRTMAGVGYQESDRFELPPTVLIRLSENQHVEDEADVSLRLASDGPADSGPGNPVVGKVEYDMDEQDVAWLEALNDERKKEDMPAIKPAIFEITMTQIEKEYHALEKRIPKPQPRHAQTHRPRSSSQAAVNGDHNPPGDEPDSKCSICDDGDCENANAIIFCDGCDLAVHQECYGVPFIPEGQWFCRKCKEIGRGTPTCIFCPNVDGAFKQTSTLRWSHLLCAIWIPEVTIANMTFMEPIQDVDKVPKSRWKLNCYICNQKMGACIQCGNKNCYQAFHVTCARRARLFLKMKSQIQGGIDTTALKAFCDKHVPQEWRRNNDTENATNDAKRWYKHAFKDRKWADSQSAALELGAPPPPDGGLGAESLTAEDTIAVTKRRNKKDQRCSWRLPSGAPVVPHVVYSTVESSLTRFTIRKKKEFVEKVCRYWTLKREARRGAALLKRLQLQLEGFSSMEVTRRSFAGMGSAGGPRLQRRIDFAEMLQKDMGFLKTLSAQVRQREEMRLKEIDLLRELVDTVYFPIPPLLRPILLRAQKLDEKTRSFRTGFDTLAQRLRQRYYTSVSDFSRDLSKIFAEALASVGNPEPPSEADIEAIHTQLNEVKPGTAAHMALTQEQKDLKRLAKRIVKAVKEPLEAAMKKEAEIRGLELEEQLRKLDSMGIFASATSRSTDAEGEDGHHVSQNHRRVDSDTTVVAGAEDQDHNEDVDMPDADPNIDPSLGKDSMIPFANDTHTPASKAASHASTDPDVSLKRRSGKGAEPLSPPISRSSSGPAGVPASASGDSSNSTIEVQDVFAHGGVPWYLEPFDPVGTTIHEERYTGRAVLRAMSEELSDMDEDTLTTLAAPRSLQGATPNGKLSGPASVASSSVPSSATRKASSRKRPKRSR</sequence>
<evidence type="ECO:0000256" key="9">
    <source>
        <dbReference type="SAM" id="MobiDB-lite"/>
    </source>
</evidence>
<dbReference type="GO" id="GO:0005634">
    <property type="term" value="C:nucleus"/>
    <property type="evidence" value="ECO:0007669"/>
    <property type="project" value="UniProtKB-SubCell"/>
</dbReference>
<dbReference type="SUPFAM" id="SSF57903">
    <property type="entry name" value="FYVE/PHD zinc finger"/>
    <property type="match status" value="1"/>
</dbReference>
<dbReference type="InterPro" id="IPR034732">
    <property type="entry name" value="EPHD"/>
</dbReference>
<dbReference type="CDD" id="cd15670">
    <property type="entry name" value="ePHD_BRPF"/>
    <property type="match status" value="1"/>
</dbReference>
<organism evidence="12 13">
    <name type="scientific">Septoria linicola</name>
    <dbReference type="NCBI Taxonomy" id="215465"/>
    <lineage>
        <taxon>Eukaryota</taxon>
        <taxon>Fungi</taxon>
        <taxon>Dikarya</taxon>
        <taxon>Ascomycota</taxon>
        <taxon>Pezizomycotina</taxon>
        <taxon>Dothideomycetes</taxon>
        <taxon>Dothideomycetidae</taxon>
        <taxon>Mycosphaerellales</taxon>
        <taxon>Mycosphaerellaceae</taxon>
        <taxon>Septoria</taxon>
    </lineage>
</organism>
<dbReference type="GO" id="GO:0008270">
    <property type="term" value="F:zinc ion binding"/>
    <property type="evidence" value="ECO:0007669"/>
    <property type="project" value="UniProtKB-KW"/>
</dbReference>
<comment type="subcellular location">
    <subcellularLocation>
        <location evidence="1">Nucleus</location>
    </subcellularLocation>
</comment>
<evidence type="ECO:0000256" key="1">
    <source>
        <dbReference type="ARBA" id="ARBA00004123"/>
    </source>
</evidence>
<feature type="region of interest" description="Disordered" evidence="9">
    <location>
        <begin position="67"/>
        <end position="161"/>
    </location>
</feature>
<dbReference type="SMART" id="SM00249">
    <property type="entry name" value="PHD"/>
    <property type="match status" value="2"/>
</dbReference>
<accession>A0A9Q9AKD5</accession>
<feature type="compositionally biased region" description="Low complexity" evidence="9">
    <location>
        <begin position="134"/>
        <end position="146"/>
    </location>
</feature>
<feature type="region of interest" description="Disordered" evidence="9">
    <location>
        <begin position="958"/>
        <end position="1078"/>
    </location>
</feature>
<evidence type="ECO:0000313" key="12">
    <source>
        <dbReference type="EMBL" id="USW47541.1"/>
    </source>
</evidence>
<evidence type="ECO:0000313" key="13">
    <source>
        <dbReference type="Proteomes" id="UP001056384"/>
    </source>
</evidence>
<dbReference type="PANTHER" id="PTHR13793">
    <property type="entry name" value="PHD FINGER PROTEINS"/>
    <property type="match status" value="1"/>
</dbReference>
<evidence type="ECO:0000256" key="3">
    <source>
        <dbReference type="ARBA" id="ARBA00022737"/>
    </source>
</evidence>
<feature type="region of interest" description="Disordered" evidence="9">
    <location>
        <begin position="1127"/>
        <end position="1178"/>
    </location>
</feature>
<dbReference type="InterPro" id="IPR001965">
    <property type="entry name" value="Znf_PHD"/>
</dbReference>
<feature type="compositionally biased region" description="Basic residues" evidence="9">
    <location>
        <begin position="1168"/>
        <end position="1178"/>
    </location>
</feature>
<evidence type="ECO:0000256" key="4">
    <source>
        <dbReference type="ARBA" id="ARBA00022771"/>
    </source>
</evidence>
<feature type="region of interest" description="Disordered" evidence="9">
    <location>
        <begin position="404"/>
        <end position="437"/>
    </location>
</feature>
<dbReference type="PROSITE" id="PS01359">
    <property type="entry name" value="ZF_PHD_1"/>
    <property type="match status" value="1"/>
</dbReference>
<feature type="compositionally biased region" description="Basic residues" evidence="9">
    <location>
        <begin position="407"/>
        <end position="417"/>
    </location>
</feature>
<evidence type="ECO:0000256" key="8">
    <source>
        <dbReference type="SAM" id="Coils"/>
    </source>
</evidence>
<evidence type="ECO:0000259" key="10">
    <source>
        <dbReference type="PROSITE" id="PS50016"/>
    </source>
</evidence>
<keyword evidence="8" id="KW-0175">Coiled coil</keyword>
<dbReference type="InterPro" id="IPR019542">
    <property type="entry name" value="Enhancer_polycomb-like_N"/>
</dbReference>
<dbReference type="Pfam" id="PF13831">
    <property type="entry name" value="PHD_2"/>
    <property type="match status" value="1"/>
</dbReference>
<keyword evidence="13" id="KW-1185">Reference proteome</keyword>
<dbReference type="EMBL" id="CP099418">
    <property type="protein sequence ID" value="USW47541.1"/>
    <property type="molecule type" value="Genomic_DNA"/>
</dbReference>
<dbReference type="CDD" id="cd15492">
    <property type="entry name" value="PHD_BRPF_JADE_like"/>
    <property type="match status" value="1"/>
</dbReference>
<dbReference type="Proteomes" id="UP001056384">
    <property type="component" value="Chromosome 1"/>
</dbReference>
<dbReference type="PANTHER" id="PTHR13793:SF107">
    <property type="entry name" value="BROMODOMAIN-CONTAINING PROTEIN HOMOLOG"/>
    <property type="match status" value="1"/>
</dbReference>
<dbReference type="InterPro" id="IPR013083">
    <property type="entry name" value="Znf_RING/FYVE/PHD"/>
</dbReference>
<dbReference type="Gene3D" id="3.30.40.10">
    <property type="entry name" value="Zinc/RING finger domain, C3HC4 (zinc finger)"/>
    <property type="match status" value="2"/>
</dbReference>
<keyword evidence="2" id="KW-0479">Metal-binding</keyword>
<feature type="compositionally biased region" description="Low complexity" evidence="9">
    <location>
        <begin position="9"/>
        <end position="21"/>
    </location>
</feature>
<feature type="region of interest" description="Disordered" evidence="9">
    <location>
        <begin position="1"/>
        <end position="36"/>
    </location>
</feature>
<proteinExistence type="predicted"/>
<evidence type="ECO:0000256" key="6">
    <source>
        <dbReference type="ARBA" id="ARBA00023242"/>
    </source>
</evidence>
<feature type="region of interest" description="Disordered" evidence="9">
    <location>
        <begin position="42"/>
        <end position="61"/>
    </location>
</feature>
<feature type="compositionally biased region" description="Polar residues" evidence="9">
    <location>
        <begin position="103"/>
        <end position="115"/>
    </location>
</feature>
<name>A0A9Q9AKD5_9PEZI</name>
<protein>
    <submittedName>
        <fullName evidence="12">Zinc finger, PHD-type, Zinc finger, FYVE/PHD-type, Zinc finger, RING/FYVE/PHD-type</fullName>
    </submittedName>
</protein>
<feature type="domain" description="PHD-type" evidence="10">
    <location>
        <begin position="436"/>
        <end position="486"/>
    </location>
</feature>
<keyword evidence="6" id="KW-0539">Nucleus</keyword>
<dbReference type="AlphaFoldDB" id="A0A9Q9AKD5"/>
<feature type="domain" description="PHD-type" evidence="11">
    <location>
        <begin position="490"/>
        <end position="606"/>
    </location>
</feature>
<feature type="coiled-coil region" evidence="8">
    <location>
        <begin position="904"/>
        <end position="951"/>
    </location>
</feature>
<keyword evidence="4 7" id="KW-0863">Zinc-finger</keyword>
<dbReference type="OrthoDB" id="20839at2759"/>
<dbReference type="InterPro" id="IPR019787">
    <property type="entry name" value="Znf_PHD-finger"/>
</dbReference>
<evidence type="ECO:0000259" key="11">
    <source>
        <dbReference type="PROSITE" id="PS51805"/>
    </source>
</evidence>
<gene>
    <name evidence="12" type="ORF">Slin15195_G008600</name>
</gene>
<evidence type="ECO:0000256" key="7">
    <source>
        <dbReference type="PROSITE-ProRule" id="PRU00146"/>
    </source>
</evidence>
<feature type="region of interest" description="Disordered" evidence="9">
    <location>
        <begin position="185"/>
        <end position="269"/>
    </location>
</feature>
<feature type="compositionally biased region" description="Low complexity" evidence="9">
    <location>
        <begin position="1058"/>
        <end position="1076"/>
    </location>
</feature>
<reference evidence="12" key="1">
    <citation type="submission" date="2022-06" db="EMBL/GenBank/DDBJ databases">
        <title>Complete genome sequences of two strains of the flax pathogen Septoria linicola.</title>
        <authorList>
            <person name="Lapalu N."/>
            <person name="Simon A."/>
            <person name="Demenou B."/>
            <person name="Paumier D."/>
            <person name="Guillot M.-P."/>
            <person name="Gout L."/>
            <person name="Valade R."/>
        </authorList>
    </citation>
    <scope>NUCLEOTIDE SEQUENCE</scope>
    <source>
        <strain evidence="12">SE15195</strain>
    </source>
</reference>
<dbReference type="PROSITE" id="PS51805">
    <property type="entry name" value="EPHD"/>
    <property type="match status" value="1"/>
</dbReference>
<feature type="compositionally biased region" description="Acidic residues" evidence="9">
    <location>
        <begin position="203"/>
        <end position="216"/>
    </location>
</feature>
<dbReference type="FunFam" id="3.30.40.10:FF:000007">
    <property type="entry name" value="Bromodomain containing 1, isoform CRA_b"/>
    <property type="match status" value="1"/>
</dbReference>
<evidence type="ECO:0000256" key="5">
    <source>
        <dbReference type="ARBA" id="ARBA00022833"/>
    </source>
</evidence>
<dbReference type="GO" id="GO:0006357">
    <property type="term" value="P:regulation of transcription by RNA polymerase II"/>
    <property type="evidence" value="ECO:0007669"/>
    <property type="project" value="TreeGrafter"/>
</dbReference>
<keyword evidence="5" id="KW-0862">Zinc</keyword>
<dbReference type="InterPro" id="IPR011011">
    <property type="entry name" value="Znf_FYVE_PHD"/>
</dbReference>
<dbReference type="InterPro" id="IPR050701">
    <property type="entry name" value="Histone_Mod_Regulator"/>
</dbReference>
<dbReference type="InterPro" id="IPR019786">
    <property type="entry name" value="Zinc_finger_PHD-type_CS"/>
</dbReference>
<dbReference type="Pfam" id="PF10513">
    <property type="entry name" value="EPL1"/>
    <property type="match status" value="1"/>
</dbReference>
<dbReference type="Pfam" id="PF13832">
    <property type="entry name" value="zf-HC5HC2H_2"/>
    <property type="match status" value="1"/>
</dbReference>
<feature type="compositionally biased region" description="Low complexity" evidence="9">
    <location>
        <begin position="1150"/>
        <end position="1167"/>
    </location>
</feature>
<keyword evidence="3" id="KW-0677">Repeat</keyword>
<dbReference type="PROSITE" id="PS50016">
    <property type="entry name" value="ZF_PHD_2"/>
    <property type="match status" value="1"/>
</dbReference>